<keyword evidence="6 10" id="KW-1133">Transmembrane helix</keyword>
<reference evidence="14" key="1">
    <citation type="submission" date="2022-06" db="EMBL/GenBank/DDBJ databases">
        <title>Isolation and Genomics of Futiania mangrovii gen. nov., sp. nov., a Rare and Metabolically-versatile member in the Class Alphaproteobacteria.</title>
        <authorList>
            <person name="Liu L."/>
            <person name="Huang W.-C."/>
            <person name="Pan J."/>
            <person name="Li J."/>
            <person name="Huang Y."/>
            <person name="Du H."/>
            <person name="Liu Y."/>
            <person name="Li M."/>
        </authorList>
    </citation>
    <scope>NUCLEOTIDE SEQUENCE</scope>
    <source>
        <strain evidence="14">FT118</strain>
    </source>
</reference>
<evidence type="ECO:0000259" key="12">
    <source>
        <dbReference type="PROSITE" id="PS51371"/>
    </source>
</evidence>
<dbReference type="SUPFAM" id="SSF54631">
    <property type="entry name" value="CBS-domain pair"/>
    <property type="match status" value="1"/>
</dbReference>
<dbReference type="AlphaFoldDB" id="A0A9J6PCX8"/>
<dbReference type="RefSeq" id="WP_269332127.1">
    <property type="nucleotide sequence ID" value="NZ_JAMZFT010000002.1"/>
</dbReference>
<keyword evidence="8 10" id="KW-0472">Membrane</keyword>
<dbReference type="GO" id="GO:0050660">
    <property type="term" value="F:flavin adenine dinucleotide binding"/>
    <property type="evidence" value="ECO:0007669"/>
    <property type="project" value="InterPro"/>
</dbReference>
<keyword evidence="7 9" id="KW-0129">CBS domain</keyword>
<feature type="transmembrane region" description="Helical" evidence="11">
    <location>
        <begin position="92"/>
        <end position="111"/>
    </location>
</feature>
<dbReference type="Proteomes" id="UP001055804">
    <property type="component" value="Unassembled WGS sequence"/>
</dbReference>
<dbReference type="InterPro" id="IPR002550">
    <property type="entry name" value="CNNM"/>
</dbReference>
<sequence>MDLTLILFLGAIVALLVLSGFFSGSETALTAVSRARMHALEKQGDHAARRVLHLTEDKERLIGAILLGNNLVNILASALATSLFLKLFGDAGVAYATLVMTALVVIFAEVLPKTFAIAFPNKVARVVATPIMVIVALFTPVSAAVQAIVSRVLGLFNVRTEEEHIPVHEEIKGTIDYHHAEGAVVKDERDRFGGLLNLRTLEVSEVMVHRKSMVMLNADLPPDQLVRKIVRSPFTRIPVWRDNPENIIGVIHAKDVLRALSSGEVTMETLDISRIARQPWFVPDTTSLAEQLDAFLNRRQHFALVVDEYGALQGLITLEDILEEIVGEITDEHDVEVAGVEQQPDGSFIVDGTVAIRDLNRSLDWSLPDDEATTAAGLVIHEARAIPEKGQTFTFYGYRFQVLERQRNQITLLRITPLRNRDRATPR</sequence>
<dbReference type="InterPro" id="IPR005170">
    <property type="entry name" value="Transptr-assoc_dom"/>
</dbReference>
<feature type="transmembrane region" description="Helical" evidence="11">
    <location>
        <begin position="123"/>
        <end position="149"/>
    </location>
</feature>
<evidence type="ECO:0000313" key="14">
    <source>
        <dbReference type="EMBL" id="MCP1336158.1"/>
    </source>
</evidence>
<dbReference type="Pfam" id="PF00571">
    <property type="entry name" value="CBS"/>
    <property type="match status" value="2"/>
</dbReference>
<dbReference type="Gene3D" id="3.30.465.10">
    <property type="match status" value="1"/>
</dbReference>
<dbReference type="FunFam" id="3.10.580.10:FF:000002">
    <property type="entry name" value="Magnesium/cobalt efflux protein CorC"/>
    <property type="match status" value="1"/>
</dbReference>
<evidence type="ECO:0000256" key="5">
    <source>
        <dbReference type="ARBA" id="ARBA00022737"/>
    </source>
</evidence>
<evidence type="ECO:0000256" key="4">
    <source>
        <dbReference type="ARBA" id="ARBA00022692"/>
    </source>
</evidence>
<keyword evidence="15" id="KW-1185">Reference proteome</keyword>
<feature type="domain" description="CBS" evidence="12">
    <location>
        <begin position="275"/>
        <end position="332"/>
    </location>
</feature>
<evidence type="ECO:0000256" key="9">
    <source>
        <dbReference type="PROSITE-ProRule" id="PRU00703"/>
    </source>
</evidence>
<evidence type="ECO:0000259" key="13">
    <source>
        <dbReference type="PROSITE" id="PS51846"/>
    </source>
</evidence>
<dbReference type="InterPro" id="IPR046342">
    <property type="entry name" value="CBS_dom_sf"/>
</dbReference>
<evidence type="ECO:0000313" key="15">
    <source>
        <dbReference type="Proteomes" id="UP001055804"/>
    </source>
</evidence>
<evidence type="ECO:0000256" key="6">
    <source>
        <dbReference type="ARBA" id="ARBA00022989"/>
    </source>
</evidence>
<dbReference type="Pfam" id="PF01595">
    <property type="entry name" value="CNNM"/>
    <property type="match status" value="1"/>
</dbReference>
<feature type="domain" description="CBS" evidence="12">
    <location>
        <begin position="207"/>
        <end position="267"/>
    </location>
</feature>
<comment type="subcellular location">
    <subcellularLocation>
        <location evidence="1">Cell membrane</location>
        <topology evidence="1">Multi-pass membrane protein</topology>
    </subcellularLocation>
</comment>
<dbReference type="EMBL" id="JAMZFT010000002">
    <property type="protein sequence ID" value="MCP1336158.1"/>
    <property type="molecule type" value="Genomic_DNA"/>
</dbReference>
<dbReference type="PANTHER" id="PTHR22777:SF32">
    <property type="entry name" value="UPF0053 INNER MEMBRANE PROTEIN YFJD"/>
    <property type="match status" value="1"/>
</dbReference>
<comment type="similarity">
    <text evidence="2">Belongs to the UPF0053 family. Hemolysin C subfamily.</text>
</comment>
<dbReference type="GO" id="GO:0005886">
    <property type="term" value="C:plasma membrane"/>
    <property type="evidence" value="ECO:0007669"/>
    <property type="project" value="UniProtKB-SubCell"/>
</dbReference>
<dbReference type="Gene3D" id="3.10.580.10">
    <property type="entry name" value="CBS-domain"/>
    <property type="match status" value="1"/>
</dbReference>
<evidence type="ECO:0000256" key="3">
    <source>
        <dbReference type="ARBA" id="ARBA00022475"/>
    </source>
</evidence>
<dbReference type="PROSITE" id="PS51371">
    <property type="entry name" value="CBS"/>
    <property type="match status" value="2"/>
</dbReference>
<dbReference type="InterPro" id="IPR044751">
    <property type="entry name" value="Ion_transp-like_CBS"/>
</dbReference>
<evidence type="ECO:0000256" key="1">
    <source>
        <dbReference type="ARBA" id="ARBA00004651"/>
    </source>
</evidence>
<evidence type="ECO:0000256" key="7">
    <source>
        <dbReference type="ARBA" id="ARBA00023122"/>
    </source>
</evidence>
<evidence type="ECO:0000256" key="2">
    <source>
        <dbReference type="ARBA" id="ARBA00006446"/>
    </source>
</evidence>
<organism evidence="14 15">
    <name type="scientific">Futiania mangrovi</name>
    <dbReference type="NCBI Taxonomy" id="2959716"/>
    <lineage>
        <taxon>Bacteria</taxon>
        <taxon>Pseudomonadati</taxon>
        <taxon>Pseudomonadota</taxon>
        <taxon>Alphaproteobacteria</taxon>
        <taxon>Futianiales</taxon>
        <taxon>Futianiaceae</taxon>
        <taxon>Futiania</taxon>
    </lineage>
</organism>
<dbReference type="SMART" id="SM01091">
    <property type="entry name" value="CorC_HlyC"/>
    <property type="match status" value="1"/>
</dbReference>
<keyword evidence="4 10" id="KW-0812">Transmembrane</keyword>
<dbReference type="SMART" id="SM00116">
    <property type="entry name" value="CBS"/>
    <property type="match status" value="2"/>
</dbReference>
<evidence type="ECO:0000256" key="8">
    <source>
        <dbReference type="ARBA" id="ARBA00023136"/>
    </source>
</evidence>
<dbReference type="PROSITE" id="PS51846">
    <property type="entry name" value="CNNM"/>
    <property type="match status" value="1"/>
</dbReference>
<dbReference type="InterPro" id="IPR036318">
    <property type="entry name" value="FAD-bd_PCMH-like_sf"/>
</dbReference>
<dbReference type="PANTHER" id="PTHR22777">
    <property type="entry name" value="HEMOLYSIN-RELATED"/>
    <property type="match status" value="1"/>
</dbReference>
<dbReference type="InterPro" id="IPR016169">
    <property type="entry name" value="FAD-bd_PCMH_sub2"/>
</dbReference>
<feature type="transmembrane region" description="Helical" evidence="11">
    <location>
        <begin position="61"/>
        <end position="85"/>
    </location>
</feature>
<proteinExistence type="inferred from homology"/>
<evidence type="ECO:0000256" key="10">
    <source>
        <dbReference type="PROSITE-ProRule" id="PRU01193"/>
    </source>
</evidence>
<keyword evidence="3" id="KW-1003">Cell membrane</keyword>
<dbReference type="Pfam" id="PF03471">
    <property type="entry name" value="CorC_HlyC"/>
    <property type="match status" value="1"/>
</dbReference>
<protein>
    <submittedName>
        <fullName evidence="14">HlyC/CorC family transporter</fullName>
    </submittedName>
</protein>
<evidence type="ECO:0000256" key="11">
    <source>
        <dbReference type="SAM" id="Phobius"/>
    </source>
</evidence>
<dbReference type="CDD" id="cd04590">
    <property type="entry name" value="CBS_pair_CorC_HlyC_assoc"/>
    <property type="match status" value="1"/>
</dbReference>
<accession>A0A9J6PCX8</accession>
<name>A0A9J6PCX8_9PROT</name>
<keyword evidence="5" id="KW-0677">Repeat</keyword>
<dbReference type="SUPFAM" id="SSF56176">
    <property type="entry name" value="FAD-binding/transporter-associated domain-like"/>
    <property type="match status" value="1"/>
</dbReference>
<dbReference type="InterPro" id="IPR000644">
    <property type="entry name" value="CBS_dom"/>
</dbReference>
<gene>
    <name evidence="14" type="ORF">NJQ99_07055</name>
</gene>
<comment type="caution">
    <text evidence="14">The sequence shown here is derived from an EMBL/GenBank/DDBJ whole genome shotgun (WGS) entry which is preliminary data.</text>
</comment>
<feature type="domain" description="CNNM transmembrane" evidence="13">
    <location>
        <begin position="1"/>
        <end position="188"/>
    </location>
</feature>